<evidence type="ECO:0000313" key="2">
    <source>
        <dbReference type="EMBL" id="RDW18626.1"/>
    </source>
</evidence>
<proteinExistence type="predicted"/>
<reference evidence="3" key="1">
    <citation type="submission" date="2017-11" db="EMBL/GenBank/DDBJ databases">
        <authorList>
            <person name="Zhu W."/>
        </authorList>
    </citation>
    <scope>NUCLEOTIDE SEQUENCE [LARGE SCALE GENOMIC DNA]</scope>
    <source>
        <strain evidence="3">CAU 1051</strain>
    </source>
</reference>
<keyword evidence="1" id="KW-0812">Transmembrane</keyword>
<keyword evidence="3" id="KW-1185">Reference proteome</keyword>
<feature type="transmembrane region" description="Helical" evidence="1">
    <location>
        <begin position="6"/>
        <end position="23"/>
    </location>
</feature>
<dbReference type="Proteomes" id="UP000256520">
    <property type="component" value="Unassembled WGS sequence"/>
</dbReference>
<dbReference type="EMBL" id="PIOD01000010">
    <property type="protein sequence ID" value="RDW18626.1"/>
    <property type="molecule type" value="Genomic_DNA"/>
</dbReference>
<dbReference type="InterPro" id="IPR009293">
    <property type="entry name" value="UPF0478"/>
</dbReference>
<name>A0A3D8PR60_9BACI</name>
<dbReference type="PANTHER" id="PTHR40070">
    <property type="entry name" value="UPF0478 PROTEIN YTXG"/>
    <property type="match status" value="1"/>
</dbReference>
<accession>A0A3D8PR60</accession>
<dbReference type="AlphaFoldDB" id="A0A3D8PR60"/>
<keyword evidence="1" id="KW-0472">Membrane</keyword>
<gene>
    <name evidence="2" type="ORF">CWR45_09930</name>
</gene>
<dbReference type="Pfam" id="PF06103">
    <property type="entry name" value="DUF948"/>
    <property type="match status" value="1"/>
</dbReference>
<dbReference type="OrthoDB" id="2437843at2"/>
<evidence type="ECO:0000256" key="1">
    <source>
        <dbReference type="SAM" id="Phobius"/>
    </source>
</evidence>
<comment type="caution">
    <text evidence="2">The sequence shown here is derived from an EMBL/GenBank/DDBJ whole genome shotgun (WGS) entry which is preliminary data.</text>
</comment>
<protein>
    <submittedName>
        <fullName evidence="2">DUF948 domain-containing protein</fullName>
    </submittedName>
</protein>
<sequence>MTWLGIGVLVIGIALLVLVLVLIKPLLNLAGVLTSVQKTTDQLPQTVSDLTSQTKEVMGTSVETLNQVNTQIKELSPLFYTVGNLGRATNHLSSLVVNVADETKTKTASANKLATNKNLEGLYGVLTLGYFLFKNGKK</sequence>
<dbReference type="PANTHER" id="PTHR40070:SF1">
    <property type="entry name" value="UPF0478 PROTEIN YTXG"/>
    <property type="match status" value="1"/>
</dbReference>
<evidence type="ECO:0000313" key="3">
    <source>
        <dbReference type="Proteomes" id="UP000256520"/>
    </source>
</evidence>
<dbReference type="RefSeq" id="WP_115749721.1">
    <property type="nucleotide sequence ID" value="NZ_PIOD01000010.1"/>
</dbReference>
<keyword evidence="1" id="KW-1133">Transmembrane helix</keyword>
<organism evidence="2 3">
    <name type="scientific">Oceanobacillus chungangensis</name>
    <dbReference type="NCBI Taxonomy" id="1229152"/>
    <lineage>
        <taxon>Bacteria</taxon>
        <taxon>Bacillati</taxon>
        <taxon>Bacillota</taxon>
        <taxon>Bacilli</taxon>
        <taxon>Bacillales</taxon>
        <taxon>Bacillaceae</taxon>
        <taxon>Oceanobacillus</taxon>
    </lineage>
</organism>